<reference evidence="2 3" key="1">
    <citation type="submission" date="2019-03" db="EMBL/GenBank/DDBJ databases">
        <title>Diversity of the mouse oral microbiome.</title>
        <authorList>
            <person name="Joseph S."/>
            <person name="Aduse-Opoku J."/>
            <person name="Curtis M."/>
            <person name="Wade W."/>
            <person name="Hashim A."/>
        </authorList>
    </citation>
    <scope>NUCLEOTIDE SEQUENCE [LARGE SCALE GENOMIC DNA]</scope>
    <source>
        <strain evidence="2 3">WT12</strain>
    </source>
</reference>
<name>A0A4Y9K6J8_9PAST</name>
<dbReference type="SUPFAM" id="SSF56645">
    <property type="entry name" value="Acyl-CoA dehydrogenase NM domain-like"/>
    <property type="match status" value="1"/>
</dbReference>
<dbReference type="RefSeq" id="WP_135054070.1">
    <property type="nucleotide sequence ID" value="NZ_JADGLC010000001.1"/>
</dbReference>
<dbReference type="GO" id="GO:0050660">
    <property type="term" value="F:flavin adenine dinucleotide binding"/>
    <property type="evidence" value="ECO:0007669"/>
    <property type="project" value="InterPro"/>
</dbReference>
<proteinExistence type="predicted"/>
<evidence type="ECO:0000313" key="3">
    <source>
        <dbReference type="Proteomes" id="UP000297396"/>
    </source>
</evidence>
<dbReference type="OrthoDB" id="2564795at2"/>
<dbReference type="Pfam" id="PF02771">
    <property type="entry name" value="Acyl-CoA_dh_N"/>
    <property type="match status" value="1"/>
</dbReference>
<evidence type="ECO:0000313" key="2">
    <source>
        <dbReference type="EMBL" id="TFV13408.1"/>
    </source>
</evidence>
<accession>A0A4Y9K6J8</accession>
<dbReference type="InterPro" id="IPR013786">
    <property type="entry name" value="AcylCoA_DH/ox_N"/>
</dbReference>
<feature type="domain" description="Acyl-CoA dehydrogenase/oxidase N-terminal" evidence="1">
    <location>
        <begin position="12"/>
        <end position="105"/>
    </location>
</feature>
<gene>
    <name evidence="2" type="ORF">E4T80_00765</name>
</gene>
<dbReference type="Gene3D" id="2.40.110.10">
    <property type="entry name" value="Butyryl-CoA Dehydrogenase, subunit A, domain 2"/>
    <property type="match status" value="1"/>
</dbReference>
<dbReference type="Gene3D" id="1.10.540.10">
    <property type="entry name" value="Acyl-CoA dehydrogenase/oxidase, N-terminal domain"/>
    <property type="match status" value="1"/>
</dbReference>
<evidence type="ECO:0000259" key="1">
    <source>
        <dbReference type="Pfam" id="PF02771"/>
    </source>
</evidence>
<sequence>MSLLSANFTDWLVKHADTLDQSNQHSAELLTKIANEGIFRLGVPAEFGGDGKSIFNAIQGIEALAQYSLTAAFISWGHLTLIENLIASANPIPRQLWLAELLSGKRSGGTGLSNAVKFLSGVEELQVTLSERGGKKVLNGRLPWVTNLQAGRFVAIFAAAVEGSNQSVILTVPSEADGLSRSDDLEFIALQGSNTAALTFENVELNPDWIISSDANHYLAQIRPAFLGLQCGMPFGLAKRCLAEVAATLASNRAVLQQEWQTVSQRLAEIEQQLAQGLAEKDYFIRHPKALFQLRIDIVDVVAQSVLLELQAGGGRGYLKHGGLSFARRWREAAFLPIVTPSAVQLRLVLANSK</sequence>
<dbReference type="GO" id="GO:0003995">
    <property type="term" value="F:acyl-CoA dehydrogenase activity"/>
    <property type="evidence" value="ECO:0007669"/>
    <property type="project" value="TreeGrafter"/>
</dbReference>
<dbReference type="EMBL" id="SPPA01000001">
    <property type="protein sequence ID" value="TFV13408.1"/>
    <property type="molecule type" value="Genomic_DNA"/>
</dbReference>
<dbReference type="InterPro" id="IPR009100">
    <property type="entry name" value="AcylCoA_DH/oxidase_NM_dom_sf"/>
</dbReference>
<dbReference type="Proteomes" id="UP000297396">
    <property type="component" value="Unassembled WGS sequence"/>
</dbReference>
<dbReference type="InterPro" id="IPR046373">
    <property type="entry name" value="Acyl-CoA_Oxase/DH_mid-dom_sf"/>
</dbReference>
<protein>
    <submittedName>
        <fullName evidence="2">Acyl-CoA dehydrogenase</fullName>
    </submittedName>
</protein>
<dbReference type="AlphaFoldDB" id="A0A4Y9K6J8"/>
<comment type="caution">
    <text evidence="2">The sequence shown here is derived from an EMBL/GenBank/DDBJ whole genome shotgun (WGS) entry which is preliminary data.</text>
</comment>
<dbReference type="PANTHER" id="PTHR43884:SF12">
    <property type="entry name" value="ISOVALERYL-COA DEHYDROGENASE, MITOCHONDRIAL-RELATED"/>
    <property type="match status" value="1"/>
</dbReference>
<dbReference type="InterPro" id="IPR037069">
    <property type="entry name" value="AcylCoA_DH/ox_N_sf"/>
</dbReference>
<dbReference type="PANTHER" id="PTHR43884">
    <property type="entry name" value="ACYL-COA DEHYDROGENASE"/>
    <property type="match status" value="1"/>
</dbReference>
<organism evidence="2 3">
    <name type="scientific">Muribacter muris</name>
    <dbReference type="NCBI Taxonomy" id="67855"/>
    <lineage>
        <taxon>Bacteria</taxon>
        <taxon>Pseudomonadati</taxon>
        <taxon>Pseudomonadota</taxon>
        <taxon>Gammaproteobacteria</taxon>
        <taxon>Pasteurellales</taxon>
        <taxon>Pasteurellaceae</taxon>
        <taxon>Muribacter</taxon>
    </lineage>
</organism>